<keyword evidence="2 3" id="KW-0040">ANK repeat</keyword>
<keyword evidence="5" id="KW-1185">Reference proteome</keyword>
<comment type="caution">
    <text evidence="4">The sequence shown here is derived from an EMBL/GenBank/DDBJ whole genome shotgun (WGS) entry which is preliminary data.</text>
</comment>
<evidence type="ECO:0000256" key="3">
    <source>
        <dbReference type="PROSITE-ProRule" id="PRU00023"/>
    </source>
</evidence>
<dbReference type="PROSITE" id="PS50088">
    <property type="entry name" value="ANK_REPEAT"/>
    <property type="match status" value="1"/>
</dbReference>
<reference evidence="4" key="1">
    <citation type="submission" date="2023-10" db="EMBL/GenBank/DDBJ databases">
        <authorList>
            <person name="Hackl T."/>
        </authorList>
    </citation>
    <scope>NUCLEOTIDE SEQUENCE</scope>
</reference>
<dbReference type="SMART" id="SM00248">
    <property type="entry name" value="ANK"/>
    <property type="match status" value="2"/>
</dbReference>
<dbReference type="Proteomes" id="UP001295740">
    <property type="component" value="Unassembled WGS sequence"/>
</dbReference>
<accession>A0AAI8VA97</accession>
<dbReference type="SUPFAM" id="SSF48403">
    <property type="entry name" value="Ankyrin repeat"/>
    <property type="match status" value="1"/>
</dbReference>
<dbReference type="PANTHER" id="PTHR24171">
    <property type="entry name" value="ANKYRIN REPEAT DOMAIN-CONTAINING PROTEIN 39-RELATED"/>
    <property type="match status" value="1"/>
</dbReference>
<name>A0AAI8VA97_9PEZI</name>
<organism evidence="4 5">
    <name type="scientific">Anthostomella pinea</name>
    <dbReference type="NCBI Taxonomy" id="933095"/>
    <lineage>
        <taxon>Eukaryota</taxon>
        <taxon>Fungi</taxon>
        <taxon>Dikarya</taxon>
        <taxon>Ascomycota</taxon>
        <taxon>Pezizomycotina</taxon>
        <taxon>Sordariomycetes</taxon>
        <taxon>Xylariomycetidae</taxon>
        <taxon>Xylariales</taxon>
        <taxon>Xylariaceae</taxon>
        <taxon>Anthostomella</taxon>
    </lineage>
</organism>
<gene>
    <name evidence="4" type="ORF">KHLLAP_LOCUS1178</name>
</gene>
<dbReference type="InterPro" id="IPR036770">
    <property type="entry name" value="Ankyrin_rpt-contain_sf"/>
</dbReference>
<dbReference type="InterPro" id="IPR002110">
    <property type="entry name" value="Ankyrin_rpt"/>
</dbReference>
<evidence type="ECO:0000313" key="5">
    <source>
        <dbReference type="Proteomes" id="UP001295740"/>
    </source>
</evidence>
<dbReference type="Gene3D" id="1.25.40.20">
    <property type="entry name" value="Ankyrin repeat-containing domain"/>
    <property type="match status" value="1"/>
</dbReference>
<protein>
    <submittedName>
        <fullName evidence="4">Uu.00g035630.m01.CDS01</fullName>
    </submittedName>
</protein>
<keyword evidence="1" id="KW-0677">Repeat</keyword>
<dbReference type="Pfam" id="PF12796">
    <property type="entry name" value="Ank_2"/>
    <property type="match status" value="1"/>
</dbReference>
<dbReference type="EMBL" id="CAUWAG010000003">
    <property type="protein sequence ID" value="CAJ2500710.1"/>
    <property type="molecule type" value="Genomic_DNA"/>
</dbReference>
<dbReference type="AlphaFoldDB" id="A0AAI8VA97"/>
<dbReference type="PANTHER" id="PTHR24171:SF8">
    <property type="entry name" value="BRCA1-ASSOCIATED RING DOMAIN PROTEIN 1"/>
    <property type="match status" value="1"/>
</dbReference>
<evidence type="ECO:0000256" key="1">
    <source>
        <dbReference type="ARBA" id="ARBA00022737"/>
    </source>
</evidence>
<evidence type="ECO:0000313" key="4">
    <source>
        <dbReference type="EMBL" id="CAJ2500710.1"/>
    </source>
</evidence>
<proteinExistence type="predicted"/>
<feature type="repeat" description="ANK" evidence="3">
    <location>
        <begin position="94"/>
        <end position="126"/>
    </location>
</feature>
<dbReference type="GO" id="GO:0085020">
    <property type="term" value="P:protein K6-linked ubiquitination"/>
    <property type="evidence" value="ECO:0007669"/>
    <property type="project" value="TreeGrafter"/>
</dbReference>
<dbReference type="GO" id="GO:0004842">
    <property type="term" value="F:ubiquitin-protein transferase activity"/>
    <property type="evidence" value="ECO:0007669"/>
    <property type="project" value="TreeGrafter"/>
</dbReference>
<evidence type="ECO:0000256" key="2">
    <source>
        <dbReference type="ARBA" id="ARBA00023043"/>
    </source>
</evidence>
<dbReference type="PROSITE" id="PS50297">
    <property type="entry name" value="ANK_REP_REGION"/>
    <property type="match status" value="1"/>
</dbReference>
<sequence length="204" mass="22739">MATPQIEIGEVRDVLLFAFTDNAPQVESMLEGLAIREQQSIPVVCMSIRDEAGSTMVHYAAKRGHVAMLDRILSHFHAYRPDLIKSFINFKQSEGDTALHWAAKGGNRYYCEVLLESGIEVDVKNNDGKMAVDLARTAMGAKEPALAAARARHDAEKEKEKEKDEARLSQYAAEVARLTTLEEKLSGTVTYLDEKLRASQRSRT</sequence>